<keyword evidence="1" id="KW-0472">Membrane</keyword>
<sequence>MYSGLSFLSLSFLVSGFTWRILYSVSLTGIGYYGFVKKTAKKKEREEKTVYTTYSDL</sequence>
<gene>
    <name evidence="2" type="ORF">SDC9_134715</name>
</gene>
<evidence type="ECO:0000313" key="2">
    <source>
        <dbReference type="EMBL" id="MPM87615.1"/>
    </source>
</evidence>
<organism evidence="2">
    <name type="scientific">bioreactor metagenome</name>
    <dbReference type="NCBI Taxonomy" id="1076179"/>
    <lineage>
        <taxon>unclassified sequences</taxon>
        <taxon>metagenomes</taxon>
        <taxon>ecological metagenomes</taxon>
    </lineage>
</organism>
<keyword evidence="1" id="KW-1133">Transmembrane helix</keyword>
<accession>A0A645DEH2</accession>
<protein>
    <submittedName>
        <fullName evidence="2">Uncharacterized protein</fullName>
    </submittedName>
</protein>
<comment type="caution">
    <text evidence="2">The sequence shown here is derived from an EMBL/GenBank/DDBJ whole genome shotgun (WGS) entry which is preliminary data.</text>
</comment>
<proteinExistence type="predicted"/>
<name>A0A645DEH2_9ZZZZ</name>
<dbReference type="AlphaFoldDB" id="A0A645DEH2"/>
<evidence type="ECO:0000256" key="1">
    <source>
        <dbReference type="SAM" id="Phobius"/>
    </source>
</evidence>
<feature type="transmembrane region" description="Helical" evidence="1">
    <location>
        <begin position="12"/>
        <end position="35"/>
    </location>
</feature>
<reference evidence="2" key="1">
    <citation type="submission" date="2019-08" db="EMBL/GenBank/DDBJ databases">
        <authorList>
            <person name="Kucharzyk K."/>
            <person name="Murdoch R.W."/>
            <person name="Higgins S."/>
            <person name="Loffler F."/>
        </authorList>
    </citation>
    <scope>NUCLEOTIDE SEQUENCE</scope>
</reference>
<dbReference type="EMBL" id="VSSQ01035409">
    <property type="protein sequence ID" value="MPM87615.1"/>
    <property type="molecule type" value="Genomic_DNA"/>
</dbReference>
<keyword evidence="1" id="KW-0812">Transmembrane</keyword>